<dbReference type="NCBIfam" id="NF035944">
    <property type="entry name" value="PEPxxWA-CTERM"/>
    <property type="match status" value="1"/>
</dbReference>
<organism evidence="3 4">
    <name type="scientific">Sandarakinorhabdus fusca</name>
    <dbReference type="NCBI Taxonomy" id="1439888"/>
    <lineage>
        <taxon>Bacteria</taxon>
        <taxon>Pseudomonadati</taxon>
        <taxon>Pseudomonadota</taxon>
        <taxon>Alphaproteobacteria</taxon>
        <taxon>Sphingomonadales</taxon>
        <taxon>Sphingosinicellaceae</taxon>
        <taxon>Sandarakinorhabdus</taxon>
    </lineage>
</organism>
<accession>A0A7C9KK80</accession>
<dbReference type="EMBL" id="WIOL01000007">
    <property type="protein sequence ID" value="MQT18481.1"/>
    <property type="molecule type" value="Genomic_DNA"/>
</dbReference>
<dbReference type="GO" id="GO:0005576">
    <property type="term" value="C:extracellular region"/>
    <property type="evidence" value="ECO:0007669"/>
    <property type="project" value="InterPro"/>
</dbReference>
<proteinExistence type="predicted"/>
<dbReference type="InterPro" id="IPR013424">
    <property type="entry name" value="Ice-binding_C"/>
</dbReference>
<dbReference type="NCBIfam" id="TIGR02595">
    <property type="entry name" value="PEP_CTERM"/>
    <property type="match status" value="1"/>
</dbReference>
<dbReference type="InterPro" id="IPR008859">
    <property type="entry name" value="Thrombospondin_C"/>
</dbReference>
<dbReference type="Gene3D" id="2.60.120.200">
    <property type="match status" value="1"/>
</dbReference>
<evidence type="ECO:0000313" key="3">
    <source>
        <dbReference type="EMBL" id="MQT18481.1"/>
    </source>
</evidence>
<reference evidence="3 4" key="1">
    <citation type="submission" date="2019-09" db="EMBL/GenBank/DDBJ databases">
        <title>Polymorphobacter sp. isolated from a lake in China.</title>
        <authorList>
            <person name="Liu Z."/>
        </authorList>
    </citation>
    <scope>NUCLEOTIDE SEQUENCE [LARGE SCALE GENOMIC DNA]</scope>
    <source>
        <strain evidence="3 4">D40P</strain>
    </source>
</reference>
<name>A0A7C9KK80_9SPHN</name>
<keyword evidence="1" id="KW-0732">Signal</keyword>
<keyword evidence="4" id="KW-1185">Reference proteome</keyword>
<comment type="caution">
    <text evidence="3">The sequence shown here is derived from an EMBL/GenBank/DDBJ whole genome shotgun (WGS) entry which is preliminary data.</text>
</comment>
<feature type="domain" description="TSP C-terminal" evidence="2">
    <location>
        <begin position="1"/>
        <end position="226"/>
    </location>
</feature>
<dbReference type="OrthoDB" id="9152117at2"/>
<evidence type="ECO:0000259" key="2">
    <source>
        <dbReference type="PROSITE" id="PS51236"/>
    </source>
</evidence>
<dbReference type="Pfam" id="PF07589">
    <property type="entry name" value="PEP-CTERM"/>
    <property type="match status" value="1"/>
</dbReference>
<dbReference type="SUPFAM" id="SSF49899">
    <property type="entry name" value="Concanavalin A-like lectins/glucanases"/>
    <property type="match status" value="1"/>
</dbReference>
<dbReference type="Pfam" id="PF05735">
    <property type="entry name" value="TSP_C"/>
    <property type="match status" value="1"/>
</dbReference>
<feature type="signal peptide" evidence="1">
    <location>
        <begin position="1"/>
        <end position="25"/>
    </location>
</feature>
<dbReference type="Proteomes" id="UP000481327">
    <property type="component" value="Unassembled WGS sequence"/>
</dbReference>
<dbReference type="InterPro" id="IPR013320">
    <property type="entry name" value="ConA-like_dom_sf"/>
</dbReference>
<protein>
    <submittedName>
        <fullName evidence="3">PEPxxWA-CTERM sorting domain-containing protein</fullName>
    </submittedName>
</protein>
<evidence type="ECO:0000256" key="1">
    <source>
        <dbReference type="SAM" id="SignalP"/>
    </source>
</evidence>
<evidence type="ECO:0000313" key="4">
    <source>
        <dbReference type="Proteomes" id="UP000481327"/>
    </source>
</evidence>
<gene>
    <name evidence="3" type="ORF">F3168_14600</name>
</gene>
<sequence>MQRGPVGNLLLVAGVCLGAAGAAQAAPTNLSTWTAEGSGGNWVRAADNNSVTQTINGTPTVFYSDFDGQGVRLSGTIRVNTSGDDDFIGFVLGFNGGDLASTATDFLLIDWKQTSQNYNGFAPAGLALSRVTGGLRDNAGAWAHNPALGVTELARANTLGATGWADFQTYTFDIAFTANNVRVLVDDVLQFDVNGTFANGSFGFYNYSQSNVTYAGITDEILPPPASAVPEPGSWAIMIAGFGLVGAAARRRTAASVVA</sequence>
<feature type="chain" id="PRO_5029012050" evidence="1">
    <location>
        <begin position="26"/>
        <end position="259"/>
    </location>
</feature>
<dbReference type="GO" id="GO:0005509">
    <property type="term" value="F:calcium ion binding"/>
    <property type="evidence" value="ECO:0007669"/>
    <property type="project" value="InterPro"/>
</dbReference>
<dbReference type="GO" id="GO:0007155">
    <property type="term" value="P:cell adhesion"/>
    <property type="evidence" value="ECO:0007669"/>
    <property type="project" value="InterPro"/>
</dbReference>
<dbReference type="AlphaFoldDB" id="A0A7C9KK80"/>
<dbReference type="PROSITE" id="PS51236">
    <property type="entry name" value="TSP_CTER"/>
    <property type="match status" value="1"/>
</dbReference>